<dbReference type="AlphaFoldDB" id="X0INK3"/>
<accession>X0INK3</accession>
<proteinExistence type="predicted"/>
<dbReference type="GeneID" id="42041460"/>
<sequence length="125" mass="14216">MKEVAKFRLRKTAQGLQRMKQVLDSEDLPFAKAAALINTRFWHARSNQALSRFVTLLLLALTNSVLLAVWSQDNTRLLDQFVSRVAGTNDFLSESLEAKCFLWILWEVSQLEAKVLCSCAKLLDT</sequence>
<keyword evidence="1" id="KW-0812">Transmembrane</keyword>
<dbReference type="HOGENOM" id="CLU_1992756_0_0_1"/>
<reference evidence="2" key="2">
    <citation type="submission" date="2014-03" db="EMBL/GenBank/DDBJ databases">
        <title>The Genome Annotation of Fusarium oxysporum II5.</title>
        <authorList>
            <consortium name="The Broad Institute Genomics Platform"/>
            <person name="Ma L.-J."/>
            <person name="Corby-Kistler H."/>
            <person name="Broz K."/>
            <person name="Gale L.R."/>
            <person name="Jonkers W."/>
            <person name="O'Donnell K."/>
            <person name="Ploetz R."/>
            <person name="Steinberg C."/>
            <person name="Schwartz D.C."/>
            <person name="VanEtten H."/>
            <person name="Zhou S."/>
            <person name="Young S.K."/>
            <person name="Zeng Q."/>
            <person name="Gargeya S."/>
            <person name="Fitzgerald M."/>
            <person name="Abouelleil A."/>
            <person name="Alvarado L."/>
            <person name="Chapman S.B."/>
            <person name="Gainer-Dewar J."/>
            <person name="Goldberg J."/>
            <person name="Griggs A."/>
            <person name="Gujja S."/>
            <person name="Hansen M."/>
            <person name="Howarth C."/>
            <person name="Imamovic A."/>
            <person name="Ireland A."/>
            <person name="Larimer J."/>
            <person name="McCowan C."/>
            <person name="Murphy C."/>
            <person name="Pearson M."/>
            <person name="Poon T.W."/>
            <person name="Priest M."/>
            <person name="Roberts A."/>
            <person name="Saif S."/>
            <person name="Shea T."/>
            <person name="Sykes S."/>
            <person name="Wortman J."/>
            <person name="Nusbaum C."/>
            <person name="Birren B."/>
        </authorList>
    </citation>
    <scope>NUCLEOTIDE SEQUENCE</scope>
    <source>
        <strain evidence="2">54006</strain>
    </source>
</reference>
<keyword evidence="1" id="KW-1133">Transmembrane helix</keyword>
<protein>
    <submittedName>
        <fullName evidence="2">Uncharacterized protein</fullName>
    </submittedName>
</protein>
<keyword evidence="1" id="KW-0472">Membrane</keyword>
<name>X0INK3_FUSO5</name>
<organism evidence="2">
    <name type="scientific">Fusarium odoratissimum (strain NRRL 54006)</name>
    <dbReference type="NCBI Taxonomy" id="1089451"/>
    <lineage>
        <taxon>Eukaryota</taxon>
        <taxon>Fungi</taxon>
        <taxon>Dikarya</taxon>
        <taxon>Ascomycota</taxon>
        <taxon>Pezizomycotina</taxon>
        <taxon>Sordariomycetes</taxon>
        <taxon>Hypocreomycetidae</taxon>
        <taxon>Hypocreales</taxon>
        <taxon>Nectriaceae</taxon>
        <taxon>Fusarium</taxon>
        <taxon>Fusarium oxysporum species complex</taxon>
        <taxon>Fusarium oxysporum f. sp. cubense (strain race 4)</taxon>
    </lineage>
</organism>
<dbReference type="EMBL" id="KK036142">
    <property type="protein sequence ID" value="EXL90493.1"/>
    <property type="molecule type" value="Genomic_DNA"/>
</dbReference>
<gene>
    <name evidence="2" type="ORF">FOIG_16285</name>
</gene>
<evidence type="ECO:0000256" key="1">
    <source>
        <dbReference type="SAM" id="Phobius"/>
    </source>
</evidence>
<dbReference type="VEuPathDB" id="FungiDB:FOIG_16285"/>
<dbReference type="RefSeq" id="XP_031052583.1">
    <property type="nucleotide sequence ID" value="XM_031217719.1"/>
</dbReference>
<evidence type="ECO:0000313" key="2">
    <source>
        <dbReference type="EMBL" id="EXL90493.1"/>
    </source>
</evidence>
<dbReference type="Proteomes" id="UP000030685">
    <property type="component" value="Unassembled WGS sequence"/>
</dbReference>
<feature type="transmembrane region" description="Helical" evidence="1">
    <location>
        <begin position="49"/>
        <end position="70"/>
    </location>
</feature>
<reference evidence="2" key="1">
    <citation type="submission" date="2011-11" db="EMBL/GenBank/DDBJ databases">
        <title>The Genome Sequence of Fusarium oxysporum II5.</title>
        <authorList>
            <consortium name="The Broad Institute Genome Sequencing Platform"/>
            <person name="Ma L.-J."/>
            <person name="Gale L.R."/>
            <person name="Schwartz D.C."/>
            <person name="Zhou S."/>
            <person name="Corby-Kistler H."/>
            <person name="Young S.K."/>
            <person name="Zeng Q."/>
            <person name="Gargeya S."/>
            <person name="Fitzgerald M."/>
            <person name="Haas B."/>
            <person name="Abouelleil A."/>
            <person name="Alvarado L."/>
            <person name="Arachchi H.M."/>
            <person name="Berlin A."/>
            <person name="Brown A."/>
            <person name="Chapman S.B."/>
            <person name="Chen Z."/>
            <person name="Dunbar C."/>
            <person name="Freedman E."/>
            <person name="Gearin G."/>
            <person name="Goldberg J."/>
            <person name="Griggs A."/>
            <person name="Gujja S."/>
            <person name="Heiman D."/>
            <person name="Howarth C."/>
            <person name="Larson L."/>
            <person name="Lui A."/>
            <person name="MacDonald P.J.P."/>
            <person name="Montmayeur A."/>
            <person name="Murphy C."/>
            <person name="Neiman D."/>
            <person name="Pearson M."/>
            <person name="Priest M."/>
            <person name="Roberts A."/>
            <person name="Saif S."/>
            <person name="Shea T."/>
            <person name="Shenoy N."/>
            <person name="Sisk P."/>
            <person name="Stolte C."/>
            <person name="Sykes S."/>
            <person name="Wortman J."/>
            <person name="Nusbaum C."/>
            <person name="Birren B."/>
        </authorList>
    </citation>
    <scope>NUCLEOTIDE SEQUENCE [LARGE SCALE GENOMIC DNA]</scope>
    <source>
        <strain evidence="2">54006</strain>
    </source>
</reference>